<evidence type="ECO:0000313" key="2">
    <source>
        <dbReference type="EMBL" id="MFI2477839.1"/>
    </source>
</evidence>
<dbReference type="SUPFAM" id="SSF51161">
    <property type="entry name" value="Trimeric LpxA-like enzymes"/>
    <property type="match status" value="1"/>
</dbReference>
<name>A0ABW7X9Y0_9NOCA</name>
<comment type="caution">
    <text evidence="2">The sequence shown here is derived from an EMBL/GenBank/DDBJ whole genome shotgun (WGS) entry which is preliminary data.</text>
</comment>
<dbReference type="CDD" id="cd04647">
    <property type="entry name" value="LbH_MAT_like"/>
    <property type="match status" value="1"/>
</dbReference>
<feature type="domain" description="SGNH hydrolase-type esterase" evidence="1">
    <location>
        <begin position="234"/>
        <end position="417"/>
    </location>
</feature>
<dbReference type="InterPro" id="IPR011004">
    <property type="entry name" value="Trimer_LpxA-like_sf"/>
</dbReference>
<dbReference type="InterPro" id="IPR036514">
    <property type="entry name" value="SGNH_hydro_sf"/>
</dbReference>
<dbReference type="Pfam" id="PF13472">
    <property type="entry name" value="Lipase_GDSL_2"/>
    <property type="match status" value="1"/>
</dbReference>
<organism evidence="2 3">
    <name type="scientific">Nocardia xishanensis</name>
    <dbReference type="NCBI Taxonomy" id="238964"/>
    <lineage>
        <taxon>Bacteria</taxon>
        <taxon>Bacillati</taxon>
        <taxon>Actinomycetota</taxon>
        <taxon>Actinomycetes</taxon>
        <taxon>Mycobacteriales</taxon>
        <taxon>Nocardiaceae</taxon>
        <taxon>Nocardia</taxon>
    </lineage>
</organism>
<proteinExistence type="predicted"/>
<reference evidence="2 3" key="1">
    <citation type="submission" date="2024-10" db="EMBL/GenBank/DDBJ databases">
        <title>The Natural Products Discovery Center: Release of the First 8490 Sequenced Strains for Exploring Actinobacteria Biosynthetic Diversity.</title>
        <authorList>
            <person name="Kalkreuter E."/>
            <person name="Kautsar S.A."/>
            <person name="Yang D."/>
            <person name="Bader C.D."/>
            <person name="Teijaro C.N."/>
            <person name="Fluegel L."/>
            <person name="Davis C.M."/>
            <person name="Simpson J.R."/>
            <person name="Lauterbach L."/>
            <person name="Steele A.D."/>
            <person name="Gui C."/>
            <person name="Meng S."/>
            <person name="Li G."/>
            <person name="Viehrig K."/>
            <person name="Ye F."/>
            <person name="Su P."/>
            <person name="Kiefer A.F."/>
            <person name="Nichols A."/>
            <person name="Cepeda A.J."/>
            <person name="Yan W."/>
            <person name="Fan B."/>
            <person name="Jiang Y."/>
            <person name="Adhikari A."/>
            <person name="Zheng C.-J."/>
            <person name="Schuster L."/>
            <person name="Cowan T.M."/>
            <person name="Smanski M.J."/>
            <person name="Chevrette M.G."/>
            <person name="De Carvalho L.P.S."/>
            <person name="Shen B."/>
        </authorList>
    </citation>
    <scope>NUCLEOTIDE SEQUENCE [LARGE SCALE GENOMIC DNA]</scope>
    <source>
        <strain evidence="2 3">NPDC019275</strain>
    </source>
</reference>
<sequence>MTDTDTITAIDRIRDRHGEAVRIGTGCDIANDVDLIIDHDATITLGNRVSIRRGTTLQANDGAHIVLGDDVAIGENVVISAMTRIHIGRGAGISNMVDIHDHNHRARTHATITAAEPITPWASGFEAAPIRIEPGAIVSNKVTITAGVTIGQNARIGANAVVTASIPPNTTAVGMPARVIARHPGPLDPEQPHPQLHMGWFGTSLMEHYEAHNPRLSTQADLPRIGEQIEVTEWRNRGYIHALISHWRTRYPWISFTSDNHGEGGATSRDVLANIRTAIDGGGRWDLTALGVGINDVWRHHQGRLREAVDIDEYDTNIRAALDLLTSRTRRLIVIGEPPIGWDPSIDVPAANTDLIGYNCRARRAAADAGVQFIDIWDTVVYAATCYGWSPTAPTAPAARVPSVWSDGVHLSELGDELLRQTIDQHVTDYRIIDDLLTLERLDRATARRIYTR</sequence>
<dbReference type="InterPro" id="IPR051159">
    <property type="entry name" value="Hexapeptide_acetyltransf"/>
</dbReference>
<evidence type="ECO:0000313" key="3">
    <source>
        <dbReference type="Proteomes" id="UP001611415"/>
    </source>
</evidence>
<protein>
    <submittedName>
        <fullName evidence="2">GDSL-type esterase/lipase family protein</fullName>
    </submittedName>
</protein>
<dbReference type="SUPFAM" id="SSF52266">
    <property type="entry name" value="SGNH hydrolase"/>
    <property type="match status" value="1"/>
</dbReference>
<dbReference type="PANTHER" id="PTHR23416:SF78">
    <property type="entry name" value="LIPOPOLYSACCHARIDE BIOSYNTHESIS O-ACETYL TRANSFERASE WBBJ-RELATED"/>
    <property type="match status" value="1"/>
</dbReference>
<dbReference type="RefSeq" id="WP_397095240.1">
    <property type="nucleotide sequence ID" value="NZ_JBIRYO010000029.1"/>
</dbReference>
<dbReference type="PANTHER" id="PTHR23416">
    <property type="entry name" value="SIALIC ACID SYNTHASE-RELATED"/>
    <property type="match status" value="1"/>
</dbReference>
<keyword evidence="3" id="KW-1185">Reference proteome</keyword>
<dbReference type="Gene3D" id="2.160.10.10">
    <property type="entry name" value="Hexapeptide repeat proteins"/>
    <property type="match status" value="1"/>
</dbReference>
<accession>A0ABW7X9Y0</accession>
<dbReference type="Proteomes" id="UP001611415">
    <property type="component" value="Unassembled WGS sequence"/>
</dbReference>
<evidence type="ECO:0000259" key="1">
    <source>
        <dbReference type="Pfam" id="PF13472"/>
    </source>
</evidence>
<gene>
    <name evidence="2" type="ORF">ACH49W_31105</name>
</gene>
<dbReference type="Gene3D" id="3.40.50.1110">
    <property type="entry name" value="SGNH hydrolase"/>
    <property type="match status" value="1"/>
</dbReference>
<dbReference type="InterPro" id="IPR013830">
    <property type="entry name" value="SGNH_hydro"/>
</dbReference>
<dbReference type="EMBL" id="JBIRYO010000029">
    <property type="protein sequence ID" value="MFI2477839.1"/>
    <property type="molecule type" value="Genomic_DNA"/>
</dbReference>